<name>A0A0U5AEP5_9BACT</name>
<evidence type="ECO:0000256" key="2">
    <source>
        <dbReference type="PIRNR" id="PIRNR016661"/>
    </source>
</evidence>
<dbReference type="EMBL" id="AP014945">
    <property type="protein sequence ID" value="BAU22467.1"/>
    <property type="molecule type" value="Genomic_DNA"/>
</dbReference>
<evidence type="ECO:0000313" key="5">
    <source>
        <dbReference type="Proteomes" id="UP000068196"/>
    </source>
</evidence>
<feature type="transmembrane region" description="Helical" evidence="3">
    <location>
        <begin position="89"/>
        <end position="110"/>
    </location>
</feature>
<dbReference type="PIRSF" id="PIRSF016661">
    <property type="entry name" value="BioY"/>
    <property type="match status" value="1"/>
</dbReference>
<comment type="similarity">
    <text evidence="1 2">Belongs to the BioY family.</text>
</comment>
<dbReference type="KEGG" id="cthi:THC_0060"/>
<keyword evidence="3" id="KW-1133">Transmembrane helix</keyword>
<feature type="transmembrane region" description="Helical" evidence="3">
    <location>
        <begin position="160"/>
        <end position="185"/>
    </location>
</feature>
<dbReference type="PANTHER" id="PTHR34295:SF1">
    <property type="entry name" value="BIOTIN TRANSPORTER BIOY"/>
    <property type="match status" value="1"/>
</dbReference>
<keyword evidence="2" id="KW-1003">Cell membrane</keyword>
<evidence type="ECO:0000256" key="1">
    <source>
        <dbReference type="ARBA" id="ARBA00010692"/>
    </source>
</evidence>
<dbReference type="Gene3D" id="1.10.1760.20">
    <property type="match status" value="1"/>
</dbReference>
<reference evidence="4 5" key="1">
    <citation type="journal article" date="2016" name="Int. J. Syst. Evol. Microbiol.">
        <title>Caldimicrobium thiodismutans sp. nov., a sulfur-disproportionating bacterium isolated from a hot spring, and emended description of the genus Caldimicrobium.</title>
        <authorList>
            <person name="Kojima H."/>
            <person name="Umezawa K."/>
            <person name="Fukui M."/>
        </authorList>
    </citation>
    <scope>NUCLEOTIDE SEQUENCE [LARGE SCALE GENOMIC DNA]</scope>
    <source>
        <strain evidence="4 5">TF1</strain>
    </source>
</reference>
<feature type="transmembrane region" description="Helical" evidence="3">
    <location>
        <begin position="65"/>
        <end position="83"/>
    </location>
</feature>
<feature type="transmembrane region" description="Helical" evidence="3">
    <location>
        <begin position="40"/>
        <end position="58"/>
    </location>
</feature>
<dbReference type="GO" id="GO:0015225">
    <property type="term" value="F:biotin transmembrane transporter activity"/>
    <property type="evidence" value="ECO:0007669"/>
    <property type="project" value="UniProtKB-UniRule"/>
</dbReference>
<dbReference type="GO" id="GO:0005886">
    <property type="term" value="C:plasma membrane"/>
    <property type="evidence" value="ECO:0007669"/>
    <property type="project" value="UniProtKB-SubCell"/>
</dbReference>
<sequence length="195" mass="21731">MQKREEVFEMKSLYLQRLALIFSFTILLALLSQIRIPLPFTPVPLTLQTLGILFIGYYLGAKLGFLSVAFYLVLGALGLPFFSGVKGGLLVLSGPTGGYLFGFLLSVFLVGKAKERGLLTKAGSTFLVAILAHLIIYFFGTLWFMAGFYFLGFKETLREILALTVFPFLPVDLIKALIFTGFVFSERKFRKVGSR</sequence>
<protein>
    <recommendedName>
        <fullName evidence="2">Biotin transporter</fullName>
    </recommendedName>
</protein>
<keyword evidence="3" id="KW-0812">Transmembrane</keyword>
<dbReference type="Pfam" id="PF02632">
    <property type="entry name" value="BioY"/>
    <property type="match status" value="1"/>
</dbReference>
<accession>A0A0U5AEP5</accession>
<gene>
    <name evidence="4" type="ORF">THC_0060</name>
</gene>
<proteinExistence type="inferred from homology"/>
<keyword evidence="2" id="KW-0813">Transport</keyword>
<comment type="subcellular location">
    <subcellularLocation>
        <location evidence="2">Cell membrane</location>
        <topology evidence="2">Multi-pass membrane protein</topology>
    </subcellularLocation>
</comment>
<dbReference type="InterPro" id="IPR003784">
    <property type="entry name" value="BioY"/>
</dbReference>
<dbReference type="RefSeq" id="WP_068511668.1">
    <property type="nucleotide sequence ID" value="NZ_AP014945.1"/>
</dbReference>
<evidence type="ECO:0000256" key="3">
    <source>
        <dbReference type="SAM" id="Phobius"/>
    </source>
</evidence>
<reference evidence="5" key="2">
    <citation type="journal article" date="2016" name="Int. J. Syst. Evol. Microbiol.">
        <title>Caldimicrobium thiodismutans sp. nov., a sulfur-disproportionating bacterium isolated from a hot spring.</title>
        <authorList>
            <person name="Kojima H."/>
            <person name="Umezawa K."/>
            <person name="Fukui M."/>
        </authorList>
    </citation>
    <scope>NUCLEOTIDE SEQUENCE [LARGE SCALE GENOMIC DNA]</scope>
    <source>
        <strain evidence="5">TF1</strain>
    </source>
</reference>
<dbReference type="STRING" id="1653476.THC_0060"/>
<dbReference type="AlphaFoldDB" id="A0A0U5AEP5"/>
<dbReference type="PANTHER" id="PTHR34295">
    <property type="entry name" value="BIOTIN TRANSPORTER BIOY"/>
    <property type="match status" value="1"/>
</dbReference>
<dbReference type="PATRIC" id="fig|1653476.3.peg.64"/>
<feature type="transmembrane region" description="Helical" evidence="3">
    <location>
        <begin position="122"/>
        <end position="148"/>
    </location>
</feature>
<organism evidence="4 5">
    <name type="scientific">Caldimicrobium thiodismutans</name>
    <dbReference type="NCBI Taxonomy" id="1653476"/>
    <lineage>
        <taxon>Bacteria</taxon>
        <taxon>Pseudomonadati</taxon>
        <taxon>Thermodesulfobacteriota</taxon>
        <taxon>Thermodesulfobacteria</taxon>
        <taxon>Thermodesulfobacteriales</taxon>
        <taxon>Thermodesulfobacteriaceae</taxon>
        <taxon>Caldimicrobium</taxon>
    </lineage>
</organism>
<evidence type="ECO:0000313" key="4">
    <source>
        <dbReference type="EMBL" id="BAU22467.1"/>
    </source>
</evidence>
<feature type="transmembrane region" description="Helical" evidence="3">
    <location>
        <begin position="12"/>
        <end position="34"/>
    </location>
</feature>
<keyword evidence="2 3" id="KW-0472">Membrane</keyword>
<keyword evidence="5" id="KW-1185">Reference proteome</keyword>
<dbReference type="OrthoDB" id="9803495at2"/>
<dbReference type="Proteomes" id="UP000068196">
    <property type="component" value="Chromosome"/>
</dbReference>